<dbReference type="GO" id="GO:0003723">
    <property type="term" value="F:RNA binding"/>
    <property type="evidence" value="ECO:0007669"/>
    <property type="project" value="InterPro"/>
</dbReference>
<evidence type="ECO:0000256" key="6">
    <source>
        <dbReference type="ARBA" id="ARBA00022918"/>
    </source>
</evidence>
<evidence type="ECO:0000256" key="1">
    <source>
        <dbReference type="ARBA" id="ARBA00012493"/>
    </source>
</evidence>
<keyword evidence="7" id="KW-0051">Antiviral defense</keyword>
<dbReference type="GO" id="GO:0003964">
    <property type="term" value="F:RNA-directed DNA polymerase activity"/>
    <property type="evidence" value="ECO:0007669"/>
    <property type="project" value="UniProtKB-KW"/>
</dbReference>
<evidence type="ECO:0000256" key="3">
    <source>
        <dbReference type="ARBA" id="ARBA00022695"/>
    </source>
</evidence>
<dbReference type="InterPro" id="IPR000477">
    <property type="entry name" value="RT_dom"/>
</dbReference>
<dbReference type="EC" id="2.7.7.49" evidence="1"/>
<evidence type="ECO:0000256" key="9">
    <source>
        <dbReference type="ARBA" id="ARBA00048173"/>
    </source>
</evidence>
<evidence type="ECO:0000313" key="12">
    <source>
        <dbReference type="EMBL" id="SKB89574.1"/>
    </source>
</evidence>
<dbReference type="SUPFAM" id="SSF56672">
    <property type="entry name" value="DNA/RNA polymerases"/>
    <property type="match status" value="1"/>
</dbReference>
<dbReference type="Proteomes" id="UP000190852">
    <property type="component" value="Unassembled WGS sequence"/>
</dbReference>
<dbReference type="CDD" id="cd01651">
    <property type="entry name" value="RT_G2_intron"/>
    <property type="match status" value="1"/>
</dbReference>
<name>A0A1T5EVW8_9BACT</name>
<dbReference type="GO" id="GO:0051607">
    <property type="term" value="P:defense response to virus"/>
    <property type="evidence" value="ECO:0007669"/>
    <property type="project" value="UniProtKB-KW"/>
</dbReference>
<keyword evidence="6 11" id="KW-0695">RNA-directed DNA polymerase</keyword>
<proteinExistence type="inferred from homology"/>
<gene>
    <name evidence="11" type="ORF">SAMN05660349_03170</name>
    <name evidence="12" type="ORF">SAMN05660349_03233</name>
</gene>
<protein>
    <recommendedName>
        <fullName evidence="1">RNA-directed DNA polymerase</fullName>
        <ecNumber evidence="1">2.7.7.49</ecNumber>
    </recommendedName>
</protein>
<keyword evidence="2" id="KW-0808">Transferase</keyword>
<evidence type="ECO:0000256" key="2">
    <source>
        <dbReference type="ARBA" id="ARBA00022679"/>
    </source>
</evidence>
<dbReference type="PANTHER" id="PTHR34047">
    <property type="entry name" value="NUCLEAR INTRON MATURASE 1, MITOCHONDRIAL-RELATED"/>
    <property type="match status" value="1"/>
</dbReference>
<feature type="domain" description="Reverse transcriptase" evidence="10">
    <location>
        <begin position="94"/>
        <end position="320"/>
    </location>
</feature>
<dbReference type="InterPro" id="IPR051083">
    <property type="entry name" value="GrpII_Intron_Splice-Mob/Def"/>
</dbReference>
<evidence type="ECO:0000256" key="7">
    <source>
        <dbReference type="ARBA" id="ARBA00023118"/>
    </source>
</evidence>
<accession>A0A1T5EVW8</accession>
<dbReference type="InterPro" id="IPR030931">
    <property type="entry name" value="Group_II_RT_mat"/>
</dbReference>
<comment type="similarity">
    <text evidence="8">Belongs to the bacterial reverse transcriptase family.</text>
</comment>
<dbReference type="InterPro" id="IPR043502">
    <property type="entry name" value="DNA/RNA_pol_sf"/>
</dbReference>
<dbReference type="PANTHER" id="PTHR34047:SF8">
    <property type="entry name" value="PROTEIN YKFC"/>
    <property type="match status" value="1"/>
</dbReference>
<dbReference type="Pfam" id="PF00078">
    <property type="entry name" value="RVT_1"/>
    <property type="match status" value="1"/>
</dbReference>
<dbReference type="PRINTS" id="PR00866">
    <property type="entry name" value="RNADNAPOLMS"/>
</dbReference>
<dbReference type="NCBIfam" id="TIGR04416">
    <property type="entry name" value="group_II_RT_mat"/>
    <property type="match status" value="1"/>
</dbReference>
<keyword evidence="13" id="KW-1185">Reference proteome</keyword>
<reference evidence="13" key="1">
    <citation type="submission" date="2017-02" db="EMBL/GenBank/DDBJ databases">
        <authorList>
            <person name="Varghese N."/>
            <person name="Submissions S."/>
        </authorList>
    </citation>
    <scope>NUCLEOTIDE SEQUENCE [LARGE SCALE GENOMIC DNA]</scope>
    <source>
        <strain evidence="13">DSM 24967</strain>
    </source>
</reference>
<comment type="catalytic activity">
    <reaction evidence="9">
        <text>DNA(n) + a 2'-deoxyribonucleoside 5'-triphosphate = DNA(n+1) + diphosphate</text>
        <dbReference type="Rhea" id="RHEA:22508"/>
        <dbReference type="Rhea" id="RHEA-COMP:17339"/>
        <dbReference type="Rhea" id="RHEA-COMP:17340"/>
        <dbReference type="ChEBI" id="CHEBI:33019"/>
        <dbReference type="ChEBI" id="CHEBI:61560"/>
        <dbReference type="ChEBI" id="CHEBI:173112"/>
        <dbReference type="EC" id="2.7.7.49"/>
    </reaction>
</comment>
<evidence type="ECO:0000256" key="8">
    <source>
        <dbReference type="ARBA" id="ARBA00034120"/>
    </source>
</evidence>
<dbReference type="AlphaFoldDB" id="A0A1T5EVW8"/>
<evidence type="ECO:0000256" key="4">
    <source>
        <dbReference type="ARBA" id="ARBA00022723"/>
    </source>
</evidence>
<organism evidence="11 13">
    <name type="scientific">Parabacteroides chartae</name>
    <dbReference type="NCBI Taxonomy" id="1037355"/>
    <lineage>
        <taxon>Bacteria</taxon>
        <taxon>Pseudomonadati</taxon>
        <taxon>Bacteroidota</taxon>
        <taxon>Bacteroidia</taxon>
        <taxon>Bacteroidales</taxon>
        <taxon>Tannerellaceae</taxon>
        <taxon>Parabacteroides</taxon>
    </lineage>
</organism>
<evidence type="ECO:0000313" key="11">
    <source>
        <dbReference type="EMBL" id="SKB88097.1"/>
    </source>
</evidence>
<dbReference type="EMBL" id="FUYQ01000035">
    <property type="protein sequence ID" value="SKB89574.1"/>
    <property type="molecule type" value="Genomic_DNA"/>
</dbReference>
<evidence type="ECO:0000259" key="10">
    <source>
        <dbReference type="PROSITE" id="PS50878"/>
    </source>
</evidence>
<dbReference type="EMBL" id="FUYQ01000032">
    <property type="protein sequence ID" value="SKB88097.1"/>
    <property type="molecule type" value="Genomic_DNA"/>
</dbReference>
<dbReference type="GO" id="GO:0046872">
    <property type="term" value="F:metal ion binding"/>
    <property type="evidence" value="ECO:0007669"/>
    <property type="project" value="UniProtKB-KW"/>
</dbReference>
<dbReference type="InterPro" id="IPR000123">
    <property type="entry name" value="Reverse_transcriptase_msDNA"/>
</dbReference>
<sequence>MEETMQQTTESVGCHQMNRTESEGYDGAQTFMRIIGENLVEVQTGTTNLLELILSPENLNRSYRQVIGNDGSGGVDKMGTSELLPYLNLHKDELIEQLQKGKYRPNPVRRVDIPKDNGKARQLGIPTVVDRFIQQAISQVLIPIYEREFNDNSFGFRPNRSAHDALKRVQEYADNGYHYCINLDLERFFDTVNHSKLIEVLSRTIKDGRVISLIHHYLNAGVMVAHKYESTEEGVPQGGPLSPILSNILLNELDKELSRRGHPFVRYADDCLILVKSKRATERVRDSISTYLEKKLFLKVNMEKTIIGDVRGMKYLGYSFY</sequence>
<evidence type="ECO:0000313" key="13">
    <source>
        <dbReference type="Proteomes" id="UP000190852"/>
    </source>
</evidence>
<keyword evidence="5" id="KW-0460">Magnesium</keyword>
<dbReference type="PROSITE" id="PS50878">
    <property type="entry name" value="RT_POL"/>
    <property type="match status" value="1"/>
</dbReference>
<reference evidence="11" key="2">
    <citation type="submission" date="2017-02" db="EMBL/GenBank/DDBJ databases">
        <authorList>
            <person name="Peterson S.W."/>
        </authorList>
    </citation>
    <scope>NUCLEOTIDE SEQUENCE [LARGE SCALE GENOMIC DNA]</scope>
    <source>
        <strain evidence="11">DSM 24967</strain>
    </source>
</reference>
<keyword evidence="4" id="KW-0479">Metal-binding</keyword>
<keyword evidence="3" id="KW-0548">Nucleotidyltransferase</keyword>
<evidence type="ECO:0000256" key="5">
    <source>
        <dbReference type="ARBA" id="ARBA00022842"/>
    </source>
</evidence>